<feature type="domain" description="ASPIC/UnbV" evidence="3">
    <location>
        <begin position="439"/>
        <end position="506"/>
    </location>
</feature>
<proteinExistence type="predicted"/>
<dbReference type="InterPro" id="IPR011519">
    <property type="entry name" value="UnbV_ASPIC"/>
</dbReference>
<feature type="signal peptide" evidence="2">
    <location>
        <begin position="1"/>
        <end position="22"/>
    </location>
</feature>
<keyword evidence="6" id="KW-1185">Reference proteome</keyword>
<dbReference type="KEGG" id="asag:FGM00_04930"/>
<dbReference type="InterPro" id="IPR026444">
    <property type="entry name" value="Secre_tail"/>
</dbReference>
<dbReference type="Pfam" id="PF07593">
    <property type="entry name" value="UnbV_ASPIC"/>
    <property type="match status" value="1"/>
</dbReference>
<name>A0A5B7SLN2_9FLAO</name>
<dbReference type="Proteomes" id="UP000310017">
    <property type="component" value="Chromosome"/>
</dbReference>
<dbReference type="InterPro" id="IPR027039">
    <property type="entry name" value="Crtac1"/>
</dbReference>
<evidence type="ECO:0000256" key="2">
    <source>
        <dbReference type="SAM" id="SignalP"/>
    </source>
</evidence>
<dbReference type="OrthoDB" id="9816120at2"/>
<reference evidence="5 6" key="1">
    <citation type="submission" date="2019-05" db="EMBL/GenBank/DDBJ databases">
        <title>Genome sequencing of F202Z8.</title>
        <authorList>
            <person name="Kwon Y.M."/>
        </authorList>
    </citation>
    <scope>NUCLEOTIDE SEQUENCE [LARGE SCALE GENOMIC DNA]</scope>
    <source>
        <strain evidence="5 6">F202Z8</strain>
    </source>
</reference>
<accession>A0A5B7SLN2</accession>
<dbReference type="Gene3D" id="2.130.10.130">
    <property type="entry name" value="Integrin alpha, N-terminal"/>
    <property type="match status" value="2"/>
</dbReference>
<dbReference type="NCBIfam" id="TIGR04183">
    <property type="entry name" value="Por_Secre_tail"/>
    <property type="match status" value="1"/>
</dbReference>
<dbReference type="PANTHER" id="PTHR16026:SF0">
    <property type="entry name" value="CARTILAGE ACIDIC PROTEIN 1"/>
    <property type="match status" value="1"/>
</dbReference>
<evidence type="ECO:0000313" key="5">
    <source>
        <dbReference type="EMBL" id="QCW99485.1"/>
    </source>
</evidence>
<evidence type="ECO:0000313" key="6">
    <source>
        <dbReference type="Proteomes" id="UP000310017"/>
    </source>
</evidence>
<evidence type="ECO:0000256" key="1">
    <source>
        <dbReference type="ARBA" id="ARBA00022729"/>
    </source>
</evidence>
<dbReference type="PANTHER" id="PTHR16026">
    <property type="entry name" value="CARTILAGE ACIDIC PROTEIN 1"/>
    <property type="match status" value="1"/>
</dbReference>
<feature type="domain" description="Secretion system C-terminal sorting" evidence="4">
    <location>
        <begin position="590"/>
        <end position="666"/>
    </location>
</feature>
<evidence type="ECO:0000259" key="4">
    <source>
        <dbReference type="Pfam" id="PF18962"/>
    </source>
</evidence>
<protein>
    <submittedName>
        <fullName evidence="5">T9SS type A sorting domain-containing protein</fullName>
    </submittedName>
</protein>
<dbReference type="AlphaFoldDB" id="A0A5B7SLN2"/>
<dbReference type="EMBL" id="CP040710">
    <property type="protein sequence ID" value="QCW99485.1"/>
    <property type="molecule type" value="Genomic_DNA"/>
</dbReference>
<evidence type="ECO:0000259" key="3">
    <source>
        <dbReference type="Pfam" id="PF07593"/>
    </source>
</evidence>
<feature type="chain" id="PRO_5023043984" evidence="2">
    <location>
        <begin position="23"/>
        <end position="668"/>
    </location>
</feature>
<dbReference type="Pfam" id="PF13517">
    <property type="entry name" value="FG-GAP_3"/>
    <property type="match status" value="2"/>
</dbReference>
<gene>
    <name evidence="5" type="ORF">FGM00_04930</name>
</gene>
<dbReference type="InterPro" id="IPR028994">
    <property type="entry name" value="Integrin_alpha_N"/>
</dbReference>
<dbReference type="Pfam" id="PF18962">
    <property type="entry name" value="Por_Secre_tail"/>
    <property type="match status" value="1"/>
</dbReference>
<sequence length="668" mass="73425">MMKGVAVLTIVILCFCSITLNAQIFTERAEDFKIDHFTSDPNAMGGGVAIFDFNNDGFEDIYLTGGLEDDKLFENLGNGSFRDVTKKMRITQFNGIKTMGVVAGDVDNDGFTDLFITTAENSRCYLLKNLEGKFFSDISLAAGINHQSWSMSATMADYDLDGDLDIYVGNYVDFDALPFDQNIDRPLPDFFYENNGNATFTKIDNPINSENEGCTLATSFSDIDQDGDSDLFVLNDFGDFYIPNKLLLNNYPASSFDDISDFSGVNAAINSMGVAVGDFNEDGYFDYYVTNIGNNILLQNSGSNQFSNVAFDRKVNDGTGVCWGTAFLDVNNDGHLDLYASKGSLLNLNDSQNNLLYIGFGDQESFLDASGLLATDQPNKARGMAYGDLNNDGQLDIIAVNIRLGPENRGKTKLYMNSGNEDANWIKVALEGTDNNRSAYGAIVKAYTNGKEQIREVSGGSSYLSVHSKMVHMGLGNAEKIDSLVVQWPRGKKREVFKDLEPNSTYSILEGDTIYERLSETVVICEGENVTINGSVQTEEGVYRQVTDKGEGDINVLRLTKLVVKDTESSDCDSVVIPKEEELSELQMSVFPSPFENKINIAHGDSFDEQVQVLLSDISGVIVQKKIINAKNTSGQIKLSGYENLPSGIYLLVIVSNGKTYSRKIIKS</sequence>
<dbReference type="InterPro" id="IPR013517">
    <property type="entry name" value="FG-GAP"/>
</dbReference>
<organism evidence="5 6">
    <name type="scientific">Aggregatimonas sangjinii</name>
    <dbReference type="NCBI Taxonomy" id="2583587"/>
    <lineage>
        <taxon>Bacteria</taxon>
        <taxon>Pseudomonadati</taxon>
        <taxon>Bacteroidota</taxon>
        <taxon>Flavobacteriia</taxon>
        <taxon>Flavobacteriales</taxon>
        <taxon>Flavobacteriaceae</taxon>
        <taxon>Aggregatimonas</taxon>
    </lineage>
</organism>
<keyword evidence="1 2" id="KW-0732">Signal</keyword>
<dbReference type="SUPFAM" id="SSF69318">
    <property type="entry name" value="Integrin alpha N-terminal domain"/>
    <property type="match status" value="1"/>
</dbReference>
<dbReference type="RefSeq" id="WP_138851838.1">
    <property type="nucleotide sequence ID" value="NZ_CP040710.1"/>
</dbReference>